<reference evidence="1" key="3">
    <citation type="submission" date="2022-01" db="UniProtKB">
        <authorList>
            <consortium name="EnsemblPlants"/>
        </authorList>
    </citation>
    <scope>IDENTIFICATION</scope>
    <source>
        <strain evidence="1">subsp. vulgare</strain>
    </source>
</reference>
<accession>A0A8I6WKQ4</accession>
<dbReference type="Proteomes" id="UP000011116">
    <property type="component" value="Chromosome 2H"/>
</dbReference>
<reference evidence="2" key="1">
    <citation type="journal article" date="2012" name="Nature">
        <title>A physical, genetic and functional sequence assembly of the barley genome.</title>
        <authorList>
            <consortium name="The International Barley Genome Sequencing Consortium"/>
            <person name="Mayer K.F."/>
            <person name="Waugh R."/>
            <person name="Brown J.W."/>
            <person name="Schulman A."/>
            <person name="Langridge P."/>
            <person name="Platzer M."/>
            <person name="Fincher G.B."/>
            <person name="Muehlbauer G.J."/>
            <person name="Sato K."/>
            <person name="Close T.J."/>
            <person name="Wise R.P."/>
            <person name="Stein N."/>
        </authorList>
    </citation>
    <scope>NUCLEOTIDE SEQUENCE [LARGE SCALE GENOMIC DNA]</scope>
    <source>
        <strain evidence="2">cv. Morex</strain>
    </source>
</reference>
<dbReference type="Gramene" id="HORVU.MOREX.r3.2HG0210700.1">
    <property type="protein sequence ID" value="HORVU.MOREX.r3.2HG0210700.1"/>
    <property type="gene ID" value="HORVU.MOREX.r3.2HG0210700"/>
</dbReference>
<dbReference type="Gene3D" id="3.30.420.10">
    <property type="entry name" value="Ribonuclease H-like superfamily/Ribonuclease H"/>
    <property type="match status" value="1"/>
</dbReference>
<evidence type="ECO:0000313" key="1">
    <source>
        <dbReference type="EnsemblPlants" id="HORVU.MOREX.r3.2HG0210700.1"/>
    </source>
</evidence>
<dbReference type="InterPro" id="IPR012337">
    <property type="entry name" value="RNaseH-like_sf"/>
</dbReference>
<dbReference type="SUPFAM" id="SSF53098">
    <property type="entry name" value="Ribonuclease H-like"/>
    <property type="match status" value="1"/>
</dbReference>
<dbReference type="GO" id="GO:0003676">
    <property type="term" value="F:nucleic acid binding"/>
    <property type="evidence" value="ECO:0007669"/>
    <property type="project" value="InterPro"/>
</dbReference>
<dbReference type="AlphaFoldDB" id="A0A8I6WKQ4"/>
<proteinExistence type="predicted"/>
<keyword evidence="2" id="KW-1185">Reference proteome</keyword>
<organism evidence="1 2">
    <name type="scientific">Hordeum vulgare subsp. vulgare</name>
    <name type="common">Domesticated barley</name>
    <dbReference type="NCBI Taxonomy" id="112509"/>
    <lineage>
        <taxon>Eukaryota</taxon>
        <taxon>Viridiplantae</taxon>
        <taxon>Streptophyta</taxon>
        <taxon>Embryophyta</taxon>
        <taxon>Tracheophyta</taxon>
        <taxon>Spermatophyta</taxon>
        <taxon>Magnoliopsida</taxon>
        <taxon>Liliopsida</taxon>
        <taxon>Poales</taxon>
        <taxon>Poaceae</taxon>
        <taxon>BOP clade</taxon>
        <taxon>Pooideae</taxon>
        <taxon>Triticodae</taxon>
        <taxon>Triticeae</taxon>
        <taxon>Hordeinae</taxon>
        <taxon>Hordeum</taxon>
    </lineage>
</organism>
<protein>
    <submittedName>
        <fullName evidence="1">Uncharacterized protein</fullName>
    </submittedName>
</protein>
<dbReference type="InterPro" id="IPR036397">
    <property type="entry name" value="RNaseH_sf"/>
</dbReference>
<sequence>MPTTCYEQVLAHGTTELKFVYTNDSVMVPSFLFYFHERLQEEEENENFMELDLEYTANQQGVVVIQLCFKRHVMVFQWASSDKHYPELMDFLRSGIHFATVDIRNDKLKMRHNFGIEIPADCHIDIQDKFKLEHERTLMAHMAVALIDEDYADMNTKFPRAYFQLKSGRGPHLTVSTLSMQQKMHTYVSYELYCMIRIMNYGQCHLAPAPAPRVWGLFDSNE</sequence>
<reference evidence="1" key="2">
    <citation type="submission" date="2020-10" db="EMBL/GenBank/DDBJ databases">
        <authorList>
            <person name="Scholz U."/>
            <person name="Mascher M."/>
            <person name="Fiebig A."/>
        </authorList>
    </citation>
    <scope>NUCLEOTIDE SEQUENCE [LARGE SCALE GENOMIC DNA]</scope>
    <source>
        <strain evidence="1">cv. Morex</strain>
    </source>
</reference>
<dbReference type="EnsemblPlants" id="HORVU.MOREX.r3.2HG0210700.1">
    <property type="protein sequence ID" value="HORVU.MOREX.r3.2HG0210700.1"/>
    <property type="gene ID" value="HORVU.MOREX.r3.2HG0210700"/>
</dbReference>
<evidence type="ECO:0000313" key="2">
    <source>
        <dbReference type="Proteomes" id="UP000011116"/>
    </source>
</evidence>
<name>A0A8I6WKQ4_HORVV</name>